<sequence length="79" mass="8783">MFKRVFWIGLGVIAGVLAVTKAEAYLKANTPDKARQFVLGPDQDNVAMRTLQGLVTEFRDAQRTREAELNARYGAELKG</sequence>
<dbReference type="AlphaFoldDB" id="A0A6I5MYI9"/>
<evidence type="ECO:0008006" key="3">
    <source>
        <dbReference type="Google" id="ProtNLM"/>
    </source>
</evidence>
<name>A0A6I5MYI9_9BIFI</name>
<proteinExistence type="predicted"/>
<reference evidence="1 2" key="1">
    <citation type="submission" date="2019-09" db="EMBL/GenBank/DDBJ databases">
        <title>Phylogenetic characterization of a novel taxon of the genus Bifidobacterium: Bifidobacterium choloepi sp. nov.</title>
        <authorList>
            <person name="Modesto M."/>
            <person name="Satti M."/>
        </authorList>
    </citation>
    <scope>NUCLEOTIDE SEQUENCE [LARGE SCALE GENOMIC DNA]</scope>
    <source>
        <strain evidence="1 2">BRDM6</strain>
    </source>
</reference>
<dbReference type="Proteomes" id="UP000469292">
    <property type="component" value="Unassembled WGS sequence"/>
</dbReference>
<organism evidence="1 2">
    <name type="scientific">Bifidobacterium choloepi</name>
    <dbReference type="NCBI Taxonomy" id="2614131"/>
    <lineage>
        <taxon>Bacteria</taxon>
        <taxon>Bacillati</taxon>
        <taxon>Actinomycetota</taxon>
        <taxon>Actinomycetes</taxon>
        <taxon>Bifidobacteriales</taxon>
        <taxon>Bifidobacteriaceae</taxon>
        <taxon>Bifidobacterium</taxon>
    </lineage>
</organism>
<gene>
    <name evidence="1" type="ORF">F6S87_01210</name>
</gene>
<dbReference type="EMBL" id="VYSG01000001">
    <property type="protein sequence ID" value="NEG69266.1"/>
    <property type="molecule type" value="Genomic_DNA"/>
</dbReference>
<comment type="caution">
    <text evidence="1">The sequence shown here is derived from an EMBL/GenBank/DDBJ whole genome shotgun (WGS) entry which is preliminary data.</text>
</comment>
<keyword evidence="2" id="KW-1185">Reference proteome</keyword>
<evidence type="ECO:0000313" key="2">
    <source>
        <dbReference type="Proteomes" id="UP000469292"/>
    </source>
</evidence>
<dbReference type="RefSeq" id="WP_163226855.1">
    <property type="nucleotide sequence ID" value="NZ_VYSG01000001.1"/>
</dbReference>
<evidence type="ECO:0000313" key="1">
    <source>
        <dbReference type="EMBL" id="NEG69266.1"/>
    </source>
</evidence>
<protein>
    <recommendedName>
        <fullName evidence="3">Transporter</fullName>
    </recommendedName>
</protein>
<accession>A0A6I5MYI9</accession>